<keyword evidence="1" id="KW-0677">Repeat</keyword>
<dbReference type="PANTHER" id="PTHR10039">
    <property type="entry name" value="AMELOGENIN"/>
    <property type="match status" value="1"/>
</dbReference>
<reference evidence="5 6" key="1">
    <citation type="submission" date="2016-07" db="EMBL/GenBank/DDBJ databases">
        <title>Draft genome of the white-rot fungus Obba rivulosa 3A-2.</title>
        <authorList>
            <consortium name="DOE Joint Genome Institute"/>
            <person name="Miettinen O."/>
            <person name="Riley R."/>
            <person name="Acob R."/>
            <person name="Barry K."/>
            <person name="Cullen D."/>
            <person name="De Vries R."/>
            <person name="Hainaut M."/>
            <person name="Hatakka A."/>
            <person name="Henrissat B."/>
            <person name="Hilden K."/>
            <person name="Kuo R."/>
            <person name="Labutti K."/>
            <person name="Lipzen A."/>
            <person name="Makela M.R."/>
            <person name="Sandor L."/>
            <person name="Spatafora J.W."/>
            <person name="Grigoriev I.V."/>
            <person name="Hibbett D.S."/>
        </authorList>
    </citation>
    <scope>NUCLEOTIDE SEQUENCE [LARGE SCALE GENOMIC DNA]</scope>
    <source>
        <strain evidence="5 6">3A-2</strain>
    </source>
</reference>
<gene>
    <name evidence="5" type="ORF">OBBRIDRAFT_151110</name>
</gene>
<dbReference type="OrthoDB" id="7464126at2759"/>
<name>A0A8E2ANP9_9APHY</name>
<protein>
    <recommendedName>
        <fullName evidence="7">Fungal STAND N-terminal Goodbye domain-containing protein</fullName>
    </recommendedName>
</protein>
<evidence type="ECO:0000256" key="2">
    <source>
        <dbReference type="SAM" id="MobiDB-lite"/>
    </source>
</evidence>
<dbReference type="AlphaFoldDB" id="A0A8E2ANP9"/>
<keyword evidence="6" id="KW-1185">Reference proteome</keyword>
<proteinExistence type="predicted"/>
<dbReference type="Pfam" id="PF17109">
    <property type="entry name" value="Goodbye"/>
    <property type="match status" value="1"/>
</dbReference>
<feature type="region of interest" description="Disordered" evidence="2">
    <location>
        <begin position="1"/>
        <end position="31"/>
    </location>
</feature>
<evidence type="ECO:0000313" key="6">
    <source>
        <dbReference type="Proteomes" id="UP000250043"/>
    </source>
</evidence>
<dbReference type="InterPro" id="IPR031350">
    <property type="entry name" value="Goodbye_dom"/>
</dbReference>
<evidence type="ECO:0000259" key="3">
    <source>
        <dbReference type="Pfam" id="PF17109"/>
    </source>
</evidence>
<dbReference type="PANTHER" id="PTHR10039:SF17">
    <property type="entry name" value="FUNGAL STAND N-TERMINAL GOODBYE DOMAIN-CONTAINING PROTEIN-RELATED"/>
    <property type="match status" value="1"/>
</dbReference>
<dbReference type="Proteomes" id="UP000250043">
    <property type="component" value="Unassembled WGS sequence"/>
</dbReference>
<evidence type="ECO:0008006" key="7">
    <source>
        <dbReference type="Google" id="ProtNLM"/>
    </source>
</evidence>
<organism evidence="5 6">
    <name type="scientific">Obba rivulosa</name>
    <dbReference type="NCBI Taxonomy" id="1052685"/>
    <lineage>
        <taxon>Eukaryota</taxon>
        <taxon>Fungi</taxon>
        <taxon>Dikarya</taxon>
        <taxon>Basidiomycota</taxon>
        <taxon>Agaricomycotina</taxon>
        <taxon>Agaricomycetes</taxon>
        <taxon>Polyporales</taxon>
        <taxon>Gelatoporiaceae</taxon>
        <taxon>Obba</taxon>
    </lineage>
</organism>
<sequence>MSHQSTVSGTTGPHPGNSHLHTHPLSSANPQASADSMYLLQTPDPCPAAFQEVFSNALDAYQQQTGTNLETHPLGDELKDCKSPDAVIHILQNQARVFSEFRDKGALTSRLKPLVSIVLAMNDTLGEGISLAFPPAKAIFSGIGVLLKASKDVTASFDILGDLFDHIGDFLIRCNKFTRISCSAEMKLILANTLAQVIAIFALATKQIKQGRFTKYKKKLLGDKEVEDALKKLDSLTAEEARMTAMDSLEVMYLMFGRLKLSMEDGKMTTNRVQILLDKINGVAAATEAMTDAIDRIERAQMRENYRRWLSPPDPSTNHNIACKSHHTGTAKWFINGEAFRHWKMTRSLLWIHGKPGAGKSTLCSAIIEDVQDLCNTQPNSISAYFPGFQEAEYSRSAILSTLTSL</sequence>
<dbReference type="Pfam" id="PF24883">
    <property type="entry name" value="NPHP3_N"/>
    <property type="match status" value="1"/>
</dbReference>
<evidence type="ECO:0000313" key="5">
    <source>
        <dbReference type="EMBL" id="OCH87563.1"/>
    </source>
</evidence>
<accession>A0A8E2ANP9</accession>
<feature type="compositionally biased region" description="Polar residues" evidence="2">
    <location>
        <begin position="1"/>
        <end position="11"/>
    </location>
</feature>
<dbReference type="InterPro" id="IPR056884">
    <property type="entry name" value="NPHP3-like_N"/>
</dbReference>
<feature type="domain" description="Nephrocystin 3-like N-terminal" evidence="4">
    <location>
        <begin position="329"/>
        <end position="403"/>
    </location>
</feature>
<feature type="domain" description="Fungal STAND N-terminal Goodbye" evidence="3">
    <location>
        <begin position="55"/>
        <end position="176"/>
    </location>
</feature>
<evidence type="ECO:0000259" key="4">
    <source>
        <dbReference type="Pfam" id="PF24883"/>
    </source>
</evidence>
<evidence type="ECO:0000256" key="1">
    <source>
        <dbReference type="ARBA" id="ARBA00022737"/>
    </source>
</evidence>
<dbReference type="EMBL" id="KV722481">
    <property type="protein sequence ID" value="OCH87563.1"/>
    <property type="molecule type" value="Genomic_DNA"/>
</dbReference>